<evidence type="ECO:0000256" key="7">
    <source>
        <dbReference type="ARBA" id="ARBA00022989"/>
    </source>
</evidence>
<dbReference type="RefSeq" id="YP_009308835.1">
    <property type="nucleotide sequence ID" value="NC_031425.1"/>
</dbReference>
<dbReference type="GO" id="GO:0009539">
    <property type="term" value="C:photosystem II reaction center"/>
    <property type="evidence" value="ECO:0007669"/>
    <property type="project" value="InterPro"/>
</dbReference>
<comment type="function">
    <text evidence="12">Controls the interaction of photosystem II (PSII) cores with the light-harvesting antenna, regulates electron flow through the 2 photosystem reaction centers. PSII is a light-driven water plastoquinone oxidoreductase, using light energy to abstract electrons from H(2)O, generating a proton gradient subsequently used for ATP formation.</text>
</comment>
<evidence type="ECO:0000256" key="8">
    <source>
        <dbReference type="ARBA" id="ARBA00023078"/>
    </source>
</evidence>
<dbReference type="Pfam" id="PF01737">
    <property type="entry name" value="Ycf9"/>
    <property type="match status" value="1"/>
</dbReference>
<feature type="signal peptide" evidence="14">
    <location>
        <begin position="1"/>
        <end position="25"/>
    </location>
</feature>
<keyword evidence="9 13" id="KW-0472">Membrane</keyword>
<evidence type="ECO:0000256" key="2">
    <source>
        <dbReference type="ARBA" id="ARBA00008367"/>
    </source>
</evidence>
<evidence type="ECO:0000256" key="13">
    <source>
        <dbReference type="SAM" id="Phobius"/>
    </source>
</evidence>
<evidence type="ECO:0000256" key="4">
    <source>
        <dbReference type="ARBA" id="ARBA00022469"/>
    </source>
</evidence>
<dbReference type="GO" id="GO:0015979">
    <property type="term" value="P:photosynthesis"/>
    <property type="evidence" value="ECO:0007669"/>
    <property type="project" value="UniProtKB-KW"/>
</dbReference>
<keyword evidence="5 12" id="KW-0602">Photosynthesis</keyword>
<keyword evidence="15" id="KW-0150">Chloroplast</keyword>
<name>A0A1D8D9E9_9STRA</name>
<evidence type="ECO:0000313" key="15">
    <source>
        <dbReference type="EMBL" id="AOS86578.1"/>
    </source>
</evidence>
<dbReference type="EMBL" id="KX619437">
    <property type="protein sequence ID" value="AOS86578.1"/>
    <property type="molecule type" value="Genomic_DNA"/>
</dbReference>
<evidence type="ECO:0000256" key="3">
    <source>
        <dbReference type="ARBA" id="ARBA00021665"/>
    </source>
</evidence>
<evidence type="ECO:0000256" key="5">
    <source>
        <dbReference type="ARBA" id="ARBA00022531"/>
    </source>
</evidence>
<dbReference type="Gene3D" id="1.10.287.740">
    <property type="entry name" value="Photosystem II PsbZ, reaction centre"/>
    <property type="match status" value="1"/>
</dbReference>
<evidence type="ECO:0000256" key="11">
    <source>
        <dbReference type="ARBA" id="ARBA00038734"/>
    </source>
</evidence>
<keyword evidence="7 13" id="KW-1133">Transmembrane helix</keyword>
<keyword evidence="6 12" id="KW-0812">Transmembrane</keyword>
<evidence type="ECO:0000256" key="6">
    <source>
        <dbReference type="ARBA" id="ARBA00022692"/>
    </source>
</evidence>
<keyword evidence="4 12" id="KW-0674">Reaction center</keyword>
<gene>
    <name evidence="15" type="primary">psbZ</name>
</gene>
<protein>
    <recommendedName>
        <fullName evidence="3 12">Photosystem II reaction center protein Z</fullName>
    </recommendedName>
</protein>
<dbReference type="InterPro" id="IPR036512">
    <property type="entry name" value="PSII_PsbZ_sf"/>
</dbReference>
<keyword evidence="14" id="KW-0732">Signal</keyword>
<dbReference type="GO" id="GO:0042549">
    <property type="term" value="P:photosystem II stabilization"/>
    <property type="evidence" value="ECO:0007669"/>
    <property type="project" value="InterPro"/>
</dbReference>
<dbReference type="InterPro" id="IPR002644">
    <property type="entry name" value="PSII_PsbZ"/>
</dbReference>
<dbReference type="SUPFAM" id="SSF161055">
    <property type="entry name" value="PsbZ-like"/>
    <property type="match status" value="1"/>
</dbReference>
<keyword evidence="10 12" id="KW-0604">Photosystem II</keyword>
<comment type="similarity">
    <text evidence="2 12">Belongs to the PsbZ family.</text>
</comment>
<geneLocation type="chloroplast" evidence="15"/>
<evidence type="ECO:0000256" key="14">
    <source>
        <dbReference type="SAM" id="SignalP"/>
    </source>
</evidence>
<reference evidence="15" key="1">
    <citation type="journal article" date="2016" name="Curr. Genet.">
        <title>Hoarding and horizontal transfer led to an expanded gene and intron repertoire in the plastid genome of the diatom, Toxarium undulatum (Bacillariophyta).</title>
        <authorList>
            <person name="Ruck E.C."/>
            <person name="Linard S.R."/>
            <person name="Nakov T."/>
            <person name="Theriot E.C."/>
            <person name="Alverson A.J."/>
        </authorList>
    </citation>
    <scope>NUCLEOTIDE SEQUENCE</scope>
    <source>
        <strain evidence="15">ECT3802</strain>
    </source>
</reference>
<keyword evidence="8 12" id="KW-0793">Thylakoid</keyword>
<evidence type="ECO:0000256" key="9">
    <source>
        <dbReference type="ARBA" id="ARBA00023136"/>
    </source>
</evidence>
<proteinExistence type="inferred from homology"/>
<keyword evidence="15" id="KW-0934">Plastid</keyword>
<feature type="chain" id="PRO_5009106647" description="Photosystem II reaction center protein Z" evidence="14">
    <location>
        <begin position="26"/>
        <end position="67"/>
    </location>
</feature>
<evidence type="ECO:0000256" key="12">
    <source>
        <dbReference type="RuleBase" id="RU003472"/>
    </source>
</evidence>
<accession>A0A1D8D9E9</accession>
<dbReference type="NCBIfam" id="TIGR03043">
    <property type="entry name" value="PS_II_psbZ"/>
    <property type="match status" value="1"/>
</dbReference>
<organism evidence="15">
    <name type="scientific">Toxarium undulatum</name>
    <dbReference type="NCBI Taxonomy" id="210620"/>
    <lineage>
        <taxon>Eukaryota</taxon>
        <taxon>Sar</taxon>
        <taxon>Stramenopiles</taxon>
        <taxon>Ochrophyta</taxon>
        <taxon>Bacillariophyta</taxon>
        <taxon>Mediophyceae</taxon>
        <taxon>Toxariales</taxon>
        <taxon>Toxariaceae</taxon>
        <taxon>Toxarium</taxon>
    </lineage>
</organism>
<dbReference type="GeneID" id="29293095"/>
<evidence type="ECO:0000256" key="1">
    <source>
        <dbReference type="ARBA" id="ARBA00004370"/>
    </source>
</evidence>
<sequence length="67" mass="7305">MITVLVLVLVLLSAVLVITVPVALATPSDWNINKDKFIQVFQTWISLVLFIAATDGIVSSVQLPKKL</sequence>
<comment type="subunit">
    <text evidence="11">PSII is composed of 1 copy each of membrane proteins PsbA, PsbB, PsbC, PsbD, PsbE, PsbF, PsbH, PsbI, PsbJ, PsbK, PsbL, PsbM, PsbT, PsbY, PsbZ, Psb30/Ycf12, at least 3 peripheral proteins of the oxygen-evolving complex and a large number of cofactors. It forms dimeric complexes.</text>
</comment>
<evidence type="ECO:0000256" key="10">
    <source>
        <dbReference type="ARBA" id="ARBA00023276"/>
    </source>
</evidence>
<feature type="transmembrane region" description="Helical" evidence="13">
    <location>
        <begin position="41"/>
        <end position="61"/>
    </location>
</feature>
<dbReference type="AlphaFoldDB" id="A0A1D8D9E9"/>
<comment type="subcellular location">
    <subcellularLocation>
        <location evidence="1">Membrane</location>
    </subcellularLocation>
</comment>